<protein>
    <recommendedName>
        <fullName evidence="2">THD domain-containing protein</fullName>
    </recommendedName>
</protein>
<dbReference type="GO" id="GO:0016020">
    <property type="term" value="C:membrane"/>
    <property type="evidence" value="ECO:0007669"/>
    <property type="project" value="InterPro"/>
</dbReference>
<organism evidence="3 4">
    <name type="scientific">Periophthalmus magnuspinnatus</name>
    <dbReference type="NCBI Taxonomy" id="409849"/>
    <lineage>
        <taxon>Eukaryota</taxon>
        <taxon>Metazoa</taxon>
        <taxon>Chordata</taxon>
        <taxon>Craniata</taxon>
        <taxon>Vertebrata</taxon>
        <taxon>Euteleostomi</taxon>
        <taxon>Actinopterygii</taxon>
        <taxon>Neopterygii</taxon>
        <taxon>Teleostei</taxon>
        <taxon>Neoteleostei</taxon>
        <taxon>Acanthomorphata</taxon>
        <taxon>Gobiaria</taxon>
        <taxon>Gobiiformes</taxon>
        <taxon>Gobioidei</taxon>
        <taxon>Gobiidae</taxon>
        <taxon>Oxudercinae</taxon>
        <taxon>Periophthalmus</taxon>
    </lineage>
</organism>
<dbReference type="Gene3D" id="2.60.120.40">
    <property type="match status" value="1"/>
</dbReference>
<reference evidence="3" key="1">
    <citation type="submission" date="2025-08" db="UniProtKB">
        <authorList>
            <consortium name="Ensembl"/>
        </authorList>
    </citation>
    <scope>IDENTIFICATION</scope>
</reference>
<evidence type="ECO:0000256" key="1">
    <source>
        <dbReference type="ARBA" id="ARBA00008670"/>
    </source>
</evidence>
<dbReference type="AlphaFoldDB" id="A0A3B4ATC3"/>
<dbReference type="GO" id="GO:0006955">
    <property type="term" value="P:immune response"/>
    <property type="evidence" value="ECO:0007669"/>
    <property type="project" value="InterPro"/>
</dbReference>
<evidence type="ECO:0000313" key="3">
    <source>
        <dbReference type="Ensembl" id="ENSPMGP00000019849.1"/>
    </source>
</evidence>
<dbReference type="Proteomes" id="UP000261520">
    <property type="component" value="Unplaced"/>
</dbReference>
<dbReference type="GO" id="GO:0005164">
    <property type="term" value="F:tumor necrosis factor receptor binding"/>
    <property type="evidence" value="ECO:0007669"/>
    <property type="project" value="InterPro"/>
</dbReference>
<evidence type="ECO:0000259" key="2">
    <source>
        <dbReference type="PROSITE" id="PS50049"/>
    </source>
</evidence>
<accession>A0A3B4ATC3</accession>
<proteinExistence type="inferred from homology"/>
<comment type="similarity">
    <text evidence="1">Belongs to the tumor necrosis factor family.</text>
</comment>
<sequence length="211" mass="24168">DMLSIKRSRMFVIPLYWGSRRLLGLFSLPLIGLGGGEAKHVVKARDAAHITEHVEHHFHAPLKGCWGIRKARRVSRLSMTVSNGNLSVSTEGLYRLYLQVTFEFIHKAYGKCQRCTDSEPMCDKDLKMFLEISVQRFSNSYKSFRTLLSSQDTMSCSHDWSKTMITTGVFLLDANTKLRVKLQHSELCSTSFFALTLAFTDNFHQLDTEFF</sequence>
<feature type="domain" description="THD" evidence="2">
    <location>
        <begin position="46"/>
        <end position="197"/>
    </location>
</feature>
<dbReference type="InterPro" id="IPR008983">
    <property type="entry name" value="Tumour_necrosis_fac-like_dom"/>
</dbReference>
<evidence type="ECO:0000313" key="4">
    <source>
        <dbReference type="Proteomes" id="UP000261520"/>
    </source>
</evidence>
<dbReference type="Pfam" id="PF00229">
    <property type="entry name" value="TNF"/>
    <property type="match status" value="1"/>
</dbReference>
<reference evidence="3" key="2">
    <citation type="submission" date="2025-09" db="UniProtKB">
        <authorList>
            <consortium name="Ensembl"/>
        </authorList>
    </citation>
    <scope>IDENTIFICATION</scope>
</reference>
<keyword evidence="4" id="KW-1185">Reference proteome</keyword>
<dbReference type="PROSITE" id="PS50049">
    <property type="entry name" value="THD_2"/>
    <property type="match status" value="1"/>
</dbReference>
<name>A0A3B4ATC3_9GOBI</name>
<dbReference type="Ensembl" id="ENSPMGT00000021154.1">
    <property type="protein sequence ID" value="ENSPMGP00000019849.1"/>
    <property type="gene ID" value="ENSPMGG00000016075.1"/>
</dbReference>
<dbReference type="InterPro" id="IPR006052">
    <property type="entry name" value="TNF_dom"/>
</dbReference>
<dbReference type="SUPFAM" id="SSF49842">
    <property type="entry name" value="TNF-like"/>
    <property type="match status" value="1"/>
</dbReference>